<dbReference type="Pfam" id="PF07940">
    <property type="entry name" value="Hepar_II_III_C"/>
    <property type="match status" value="1"/>
</dbReference>
<dbReference type="PANTHER" id="PTHR39210:SF1">
    <property type="entry name" value="HEPARIN-SULFATE LYASE"/>
    <property type="match status" value="1"/>
</dbReference>
<gene>
    <name evidence="7" type="ORF">U729_2508</name>
</gene>
<dbReference type="GO" id="GO:0016829">
    <property type="term" value="F:lyase activity"/>
    <property type="evidence" value="ECO:0007669"/>
    <property type="project" value="UniProtKB-KW"/>
</dbReference>
<dbReference type="InterPro" id="IPR008929">
    <property type="entry name" value="Chondroitin_lyas"/>
</dbReference>
<protein>
    <submittedName>
        <fullName evidence="7">Heparinase II/III-like family protein</fullName>
    </submittedName>
</protein>
<evidence type="ECO:0000256" key="3">
    <source>
        <dbReference type="ARBA" id="ARBA00022764"/>
    </source>
</evidence>
<dbReference type="GO" id="GO:0042597">
    <property type="term" value="C:periplasmic space"/>
    <property type="evidence" value="ECO:0007669"/>
    <property type="project" value="UniProtKB-SubCell"/>
</dbReference>
<dbReference type="RefSeq" id="WP_039315538.1">
    <property type="nucleotide sequence ID" value="NZ_CP006905.1"/>
</dbReference>
<comment type="subcellular location">
    <subcellularLocation>
        <location evidence="1">Periplasm</location>
    </subcellularLocation>
</comment>
<dbReference type="STRING" id="1561.NPD11_524"/>
<dbReference type="InterPro" id="IPR012480">
    <property type="entry name" value="Hepar_II_III_C"/>
</dbReference>
<dbReference type="EMBL" id="CP006905">
    <property type="protein sequence ID" value="AIY82803.1"/>
    <property type="molecule type" value="Genomic_DNA"/>
</dbReference>
<dbReference type="OrthoDB" id="7335480at2"/>
<evidence type="ECO:0000259" key="5">
    <source>
        <dbReference type="Pfam" id="PF07940"/>
    </source>
</evidence>
<keyword evidence="8" id="KW-1185">Reference proteome</keyword>
<dbReference type="Gene3D" id="1.50.10.100">
    <property type="entry name" value="Chondroitin AC/alginate lyase"/>
    <property type="match status" value="1"/>
</dbReference>
<dbReference type="KEGG" id="cbv:U729_2508"/>
<sequence>MKVFEILNLNYKGLEKVKENYEKGNTLKALEELKNYYINRKSVYGFIDNVENIVDYAKNNLEEEVQFMVSISEEVCNKEFVFNLPWEMERCHKKIIFNKEIDWNLNPFNDEEWTFMLNRHRYFFVLAESYLFTSDKRYIDTLKSLFKDWIDNNKLRKELKKTSWRTIEVGIRLKNWIKALEILLLGNEIDEELLSKILLSINDQLIYIKENSNDSKVLSNWVILEQEGAFIAETFLPELKISIAYKDETINILEDAIKLQVAEDWLHWEQSFQYHNEMVKCFFEILTIAENNNITLPIIIKKKTMDMVYGTLYTMKPNGCQSNYGDSDEESLKDIMNFGAVLFKEDIFKNYGDKKIDLNTLMTYGYKSILIFDELENKELNYNSKAFEDTGLYFMRTGFSNNDSYSMFKCGFLGSGHGHSDMLHLEVTCNGEDILVDSGRYTYSNEKEERIELKKAKSHNTSIVNGKEFTECKGSWGNTKVATPIKGLYKFKENYDFVEGGHLGYINDENSTFVNRKVIFIKPNIWILSDEFFTNYENKYNIFFNFNKDKVTLLNENKIKYEGKTLDFYLNSILKEDKDKKYKNYFTLEKNKISKDYNKIYESTRAILNLEDSKNTHATTVMYGINKESSLNTEINSIDVYDWQGKLLDKNIAEGIRIKINNLDYTVLIVHKEEDKGRKLYIVNGHRVYGRVAIIDENKKEDGLTVLAY</sequence>
<evidence type="ECO:0000256" key="4">
    <source>
        <dbReference type="ARBA" id="ARBA00023239"/>
    </source>
</evidence>
<feature type="domain" description="Heparin-sulfate lyase N-terminal" evidence="6">
    <location>
        <begin position="3"/>
        <end position="335"/>
    </location>
</feature>
<accession>A0A0A7FTF6</accession>
<dbReference type="PANTHER" id="PTHR39210">
    <property type="entry name" value="HEPARIN-SULFATE LYASE"/>
    <property type="match status" value="1"/>
</dbReference>
<dbReference type="AlphaFoldDB" id="A0A0A7FTF6"/>
<keyword evidence="2" id="KW-0732">Signal</keyword>
<dbReference type="Proteomes" id="UP000030635">
    <property type="component" value="Chromosome"/>
</dbReference>
<name>A0A0A7FTF6_9CLOT</name>
<evidence type="ECO:0000256" key="1">
    <source>
        <dbReference type="ARBA" id="ARBA00004418"/>
    </source>
</evidence>
<dbReference type="InterPro" id="IPR031680">
    <property type="entry name" value="Hepar_II_III_N"/>
</dbReference>
<dbReference type="SUPFAM" id="SSF48230">
    <property type="entry name" value="Chondroitin AC/alginate lyase"/>
    <property type="match status" value="1"/>
</dbReference>
<proteinExistence type="predicted"/>
<evidence type="ECO:0000259" key="6">
    <source>
        <dbReference type="Pfam" id="PF16889"/>
    </source>
</evidence>
<dbReference type="Pfam" id="PF16889">
    <property type="entry name" value="Hepar_II_III_N"/>
    <property type="match status" value="1"/>
</dbReference>
<dbReference type="Gene3D" id="2.70.98.70">
    <property type="match status" value="1"/>
</dbReference>
<evidence type="ECO:0000313" key="8">
    <source>
        <dbReference type="Proteomes" id="UP000030635"/>
    </source>
</evidence>
<keyword evidence="3" id="KW-0574">Periplasm</keyword>
<evidence type="ECO:0000256" key="2">
    <source>
        <dbReference type="ARBA" id="ARBA00022729"/>
    </source>
</evidence>
<dbReference type="eggNOG" id="COG5434">
    <property type="taxonomic scope" value="Bacteria"/>
</dbReference>
<dbReference type="HOGENOM" id="CLU_013047_0_0_9"/>
<organism evidence="7 8">
    <name type="scientific">Clostridium baratii str. Sullivan</name>
    <dbReference type="NCBI Taxonomy" id="1415775"/>
    <lineage>
        <taxon>Bacteria</taxon>
        <taxon>Bacillati</taxon>
        <taxon>Bacillota</taxon>
        <taxon>Clostridia</taxon>
        <taxon>Eubacteriales</taxon>
        <taxon>Clostridiaceae</taxon>
        <taxon>Clostridium</taxon>
    </lineage>
</organism>
<evidence type="ECO:0000313" key="7">
    <source>
        <dbReference type="EMBL" id="AIY82803.1"/>
    </source>
</evidence>
<feature type="domain" description="Heparinase II/III-like C-terminal" evidence="5">
    <location>
        <begin position="382"/>
        <end position="559"/>
    </location>
</feature>
<keyword evidence="4" id="KW-0456">Lyase</keyword>
<reference evidence="7 8" key="1">
    <citation type="journal article" date="2015" name="Infect. Genet. Evol.">
        <title>Genomic sequences of six botulinum neurotoxin-producing strains representing three clostridial species illustrate the mobility and diversity of botulinum neurotoxin genes.</title>
        <authorList>
            <person name="Smith T.J."/>
            <person name="Hill K.K."/>
            <person name="Xie G."/>
            <person name="Foley B.T."/>
            <person name="Williamson C.H."/>
            <person name="Foster J.T."/>
            <person name="Johnson S.L."/>
            <person name="Chertkov O."/>
            <person name="Teshima H."/>
            <person name="Gibbons H.S."/>
            <person name="Johnsky L.A."/>
            <person name="Karavis M.A."/>
            <person name="Smith L.A."/>
        </authorList>
    </citation>
    <scope>NUCLEOTIDE SEQUENCE [LARGE SCALE GENOMIC DNA]</scope>
    <source>
        <strain evidence="7">Sullivan</strain>
    </source>
</reference>